<dbReference type="InterPro" id="IPR016047">
    <property type="entry name" value="M23ase_b-sheet_dom"/>
</dbReference>
<feature type="compositionally biased region" description="Low complexity" evidence="14">
    <location>
        <begin position="37"/>
        <end position="50"/>
    </location>
</feature>
<feature type="domain" description="LysM" evidence="16">
    <location>
        <begin position="112"/>
        <end position="156"/>
    </location>
</feature>
<organism evidence="18 19">
    <name type="scientific">Klebsiella quasipneumoniae</name>
    <dbReference type="NCBI Taxonomy" id="1463165"/>
    <lineage>
        <taxon>Bacteria</taxon>
        <taxon>Pseudomonadati</taxon>
        <taxon>Pseudomonadota</taxon>
        <taxon>Gammaproteobacteria</taxon>
        <taxon>Enterobacterales</taxon>
        <taxon>Enterobacteriaceae</taxon>
        <taxon>Klebsiella/Raoultella group</taxon>
        <taxon>Klebsiella</taxon>
        <taxon>Klebsiella pneumoniae complex</taxon>
    </lineage>
</organism>
<feature type="region of interest" description="Disordered" evidence="14">
    <location>
        <begin position="35"/>
        <end position="85"/>
    </location>
</feature>
<keyword evidence="9" id="KW-0449">Lipoprotein</keyword>
<keyword evidence="20" id="KW-1185">Reference proteome</keyword>
<keyword evidence="7" id="KW-0472">Membrane</keyword>
<evidence type="ECO:0000256" key="8">
    <source>
        <dbReference type="ARBA" id="ARBA00023139"/>
    </source>
</evidence>
<keyword evidence="8" id="KW-0564">Palmitate</keyword>
<dbReference type="SMART" id="SM00257">
    <property type="entry name" value="LysM"/>
    <property type="match status" value="1"/>
</dbReference>
<evidence type="ECO:0000256" key="13">
    <source>
        <dbReference type="ARBA" id="ARBA00040670"/>
    </source>
</evidence>
<evidence type="ECO:0000256" key="1">
    <source>
        <dbReference type="ARBA" id="ARBA00004519"/>
    </source>
</evidence>
<evidence type="ECO:0000256" key="15">
    <source>
        <dbReference type="SAM" id="SignalP"/>
    </source>
</evidence>
<dbReference type="GO" id="GO:0009279">
    <property type="term" value="C:cell outer membrane"/>
    <property type="evidence" value="ECO:0007669"/>
    <property type="project" value="TreeGrafter"/>
</dbReference>
<dbReference type="GO" id="GO:0004222">
    <property type="term" value="F:metalloendopeptidase activity"/>
    <property type="evidence" value="ECO:0007669"/>
    <property type="project" value="TreeGrafter"/>
</dbReference>
<dbReference type="InterPro" id="IPR011055">
    <property type="entry name" value="Dup_hybrid_motif"/>
</dbReference>
<evidence type="ECO:0000256" key="6">
    <source>
        <dbReference type="ARBA" id="ARBA00022737"/>
    </source>
</evidence>
<dbReference type="PROSITE" id="PS51257">
    <property type="entry name" value="PROKAR_LIPOPROTEIN"/>
    <property type="match status" value="1"/>
</dbReference>
<evidence type="ECO:0000256" key="11">
    <source>
        <dbReference type="ARBA" id="ARBA00037728"/>
    </source>
</evidence>
<comment type="function">
    <text evidence="11">Activator of the cell wall hydrolase AmiC. Required for septal murein cleavage and daughter cell separation during cell division.</text>
</comment>
<dbReference type="PANTHER" id="PTHR21666:SF263">
    <property type="entry name" value="MUREIN HYDROLASE ACTIVATOR NLPD"/>
    <property type="match status" value="1"/>
</dbReference>
<dbReference type="InterPro" id="IPR050570">
    <property type="entry name" value="Cell_wall_metabolism_enzyme"/>
</dbReference>
<reference evidence="19 20" key="1">
    <citation type="submission" date="2018-05" db="EMBL/GenBank/DDBJ databases">
        <title>Klebsiella quasipneumonaiae provides a window into carbapenemase gene transfer, plasmid rearrangements and nosocomial acquisition from the hospital environment.</title>
        <authorList>
            <person name="Mathers A.J."/>
            <person name="Vegesana K."/>
            <person name="Stoesser N."/>
            <person name="Crook D."/>
            <person name="Vaughan A."/>
            <person name="Barry K."/>
            <person name="Parikh H."/>
            <person name="Sebra R."/>
            <person name="Kotay S."/>
            <person name="Walker A.S."/>
            <person name="Sheppard A.E."/>
        </authorList>
    </citation>
    <scope>NUCLEOTIDE SEQUENCE [LARGE SCALE GENOMIC DNA]</scope>
    <source>
        <strain evidence="17 20">CAV1947</strain>
        <strain evidence="18 19">CAV2018</strain>
    </source>
</reference>
<feature type="region of interest" description="Disordered" evidence="14">
    <location>
        <begin position="201"/>
        <end position="259"/>
    </location>
</feature>
<keyword evidence="10" id="KW-0131">Cell cycle</keyword>
<dbReference type="EMBL" id="CP029443">
    <property type="protein sequence ID" value="AWL57836.1"/>
    <property type="molecule type" value="Genomic_DNA"/>
</dbReference>
<keyword evidence="4" id="KW-0132">Cell division</keyword>
<dbReference type="PROSITE" id="PS51782">
    <property type="entry name" value="LYSM"/>
    <property type="match status" value="1"/>
</dbReference>
<evidence type="ECO:0000313" key="20">
    <source>
        <dbReference type="Proteomes" id="UP000245760"/>
    </source>
</evidence>
<evidence type="ECO:0000256" key="14">
    <source>
        <dbReference type="SAM" id="MobiDB-lite"/>
    </source>
</evidence>
<gene>
    <name evidence="18" type="ORF">DKC00_13900</name>
    <name evidence="17" type="ORF">DKC11_19265</name>
</gene>
<keyword evidence="2" id="KW-1003">Cell membrane</keyword>
<dbReference type="GeneID" id="93250399"/>
<keyword evidence="18" id="KW-0378">Hydrolase</keyword>
<dbReference type="FunFam" id="2.70.70.10:FF:000004">
    <property type="entry name" value="NlpD family lipoprotein"/>
    <property type="match status" value="1"/>
</dbReference>
<evidence type="ECO:0000256" key="5">
    <source>
        <dbReference type="ARBA" id="ARBA00022729"/>
    </source>
</evidence>
<accession>A0AAI8IUY9</accession>
<dbReference type="Gene3D" id="2.70.70.10">
    <property type="entry name" value="Glucose Permease (Domain IIA)"/>
    <property type="match status" value="1"/>
</dbReference>
<feature type="signal peptide" evidence="15">
    <location>
        <begin position="1"/>
        <end position="24"/>
    </location>
</feature>
<evidence type="ECO:0000256" key="12">
    <source>
        <dbReference type="ARBA" id="ARBA00038420"/>
    </source>
</evidence>
<dbReference type="Pfam" id="PF01476">
    <property type="entry name" value="LysM"/>
    <property type="match status" value="1"/>
</dbReference>
<dbReference type="FunFam" id="3.10.350.10:FF:000008">
    <property type="entry name" value="Murein hydrolase activator NlpD"/>
    <property type="match status" value="1"/>
</dbReference>
<dbReference type="InterPro" id="IPR018392">
    <property type="entry name" value="LysM"/>
</dbReference>
<dbReference type="InterPro" id="IPR036779">
    <property type="entry name" value="LysM_dom_sf"/>
</dbReference>
<dbReference type="RefSeq" id="WP_023290819.1">
    <property type="nucleotide sequence ID" value="NZ_AP019687.1"/>
</dbReference>
<dbReference type="GO" id="GO:0032153">
    <property type="term" value="C:cell division site"/>
    <property type="evidence" value="ECO:0007669"/>
    <property type="project" value="TreeGrafter"/>
</dbReference>
<dbReference type="AlphaFoldDB" id="A0AAI8IUY9"/>
<dbReference type="SUPFAM" id="SSF51261">
    <property type="entry name" value="Duplicated hybrid motif"/>
    <property type="match status" value="1"/>
</dbReference>
<evidence type="ECO:0000256" key="4">
    <source>
        <dbReference type="ARBA" id="ARBA00022618"/>
    </source>
</evidence>
<evidence type="ECO:0000256" key="3">
    <source>
        <dbReference type="ARBA" id="ARBA00022519"/>
    </source>
</evidence>
<dbReference type="EMBL" id="CP029432">
    <property type="protein sequence ID" value="AWL62772.1"/>
    <property type="molecule type" value="Genomic_DNA"/>
</dbReference>
<dbReference type="Proteomes" id="UP000245649">
    <property type="component" value="Chromosome"/>
</dbReference>
<evidence type="ECO:0000256" key="9">
    <source>
        <dbReference type="ARBA" id="ARBA00023288"/>
    </source>
</evidence>
<feature type="compositionally biased region" description="Low complexity" evidence="14">
    <location>
        <begin position="222"/>
        <end position="256"/>
    </location>
</feature>
<evidence type="ECO:0000313" key="18">
    <source>
        <dbReference type="EMBL" id="AWL62772.1"/>
    </source>
</evidence>
<comment type="subcellular location">
    <subcellularLocation>
        <location evidence="1">Cell inner membrane</location>
        <topology evidence="1">Lipid-anchor</topology>
    </subcellularLocation>
</comment>
<dbReference type="CDD" id="cd00118">
    <property type="entry name" value="LysM"/>
    <property type="match status" value="1"/>
</dbReference>
<dbReference type="CDD" id="cd12797">
    <property type="entry name" value="M23_peptidase"/>
    <property type="match status" value="1"/>
</dbReference>
<keyword evidence="5 15" id="KW-0732">Signal</keyword>
<dbReference type="Gene3D" id="3.10.350.10">
    <property type="entry name" value="LysM domain"/>
    <property type="match status" value="1"/>
</dbReference>
<evidence type="ECO:0000313" key="19">
    <source>
        <dbReference type="Proteomes" id="UP000245649"/>
    </source>
</evidence>
<proteinExistence type="inferred from homology"/>
<dbReference type="Pfam" id="PF01551">
    <property type="entry name" value="Peptidase_M23"/>
    <property type="match status" value="1"/>
</dbReference>
<evidence type="ECO:0000259" key="16">
    <source>
        <dbReference type="PROSITE" id="PS51782"/>
    </source>
</evidence>
<name>A0AAI8IUY9_9ENTR</name>
<evidence type="ECO:0000256" key="7">
    <source>
        <dbReference type="ARBA" id="ARBA00023136"/>
    </source>
</evidence>
<keyword evidence="3" id="KW-0997">Cell inner membrane</keyword>
<feature type="compositionally biased region" description="Low complexity" evidence="14">
    <location>
        <begin position="60"/>
        <end position="81"/>
    </location>
</feature>
<protein>
    <recommendedName>
        <fullName evidence="13">Murein hydrolase activator NlpD</fullName>
    </recommendedName>
</protein>
<dbReference type="PANTHER" id="PTHR21666">
    <property type="entry name" value="PEPTIDASE-RELATED"/>
    <property type="match status" value="1"/>
</dbReference>
<keyword evidence="6" id="KW-0677">Repeat</keyword>
<dbReference type="GO" id="GO:0005886">
    <property type="term" value="C:plasma membrane"/>
    <property type="evidence" value="ECO:0007669"/>
    <property type="project" value="UniProtKB-SubCell"/>
</dbReference>
<dbReference type="NCBIfam" id="NF008123">
    <property type="entry name" value="PRK10871.1"/>
    <property type="match status" value="1"/>
</dbReference>
<dbReference type="GO" id="GO:0051301">
    <property type="term" value="P:cell division"/>
    <property type="evidence" value="ECO:0007669"/>
    <property type="project" value="UniProtKB-KW"/>
</dbReference>
<feature type="compositionally biased region" description="Polar residues" evidence="14">
    <location>
        <begin position="201"/>
        <end position="213"/>
    </location>
</feature>
<sequence length="376" mass="39095">MSAGSTKFTVSRIAALSLVSLWLAGCTNTNNPPAPVSSAGGAASSSTNSGMLITPPSSGVQSAPQAQPIQPVQTQTIQPQPMAQEPVQTVNGKIVYNRKYGDIPKGSYTGGSTYTVKRGDTLFYIAWVTGNDFRDLAQRNNVPAPYALNVGQVLQVGNASGQPITGENAVSQASARASGGATATTTSAQKSTAVVASQPTITYSESSGEQSATKMLPNNKPATTTSTVVAPVTAPTTVSTTQPTASSTSTSSPISSWRWPTDGKVIENFSGAEGGNKGIDIAGSKGQAIVATADGRVVYAGNALRGYGNLIIIKHNDDYLSAYAHNDTMLVREQQEVKAGQKIATMGSTGTSSTRLHFEIRYKGKSVNPLQYLPQR</sequence>
<comment type="similarity">
    <text evidence="12">Belongs to the E.coli NlpD/Haemophilus LppB family.</text>
</comment>
<evidence type="ECO:0000256" key="2">
    <source>
        <dbReference type="ARBA" id="ARBA00022475"/>
    </source>
</evidence>
<evidence type="ECO:0000256" key="10">
    <source>
        <dbReference type="ARBA" id="ARBA00023306"/>
    </source>
</evidence>
<feature type="chain" id="PRO_5044471923" description="Murein hydrolase activator NlpD" evidence="15">
    <location>
        <begin position="25"/>
        <end position="376"/>
    </location>
</feature>
<evidence type="ECO:0000313" key="17">
    <source>
        <dbReference type="EMBL" id="AWL57836.1"/>
    </source>
</evidence>
<dbReference type="Proteomes" id="UP000245760">
    <property type="component" value="Chromosome"/>
</dbReference>